<accession>A0A2H2ZQ56</accession>
<evidence type="ECO:0000256" key="1">
    <source>
        <dbReference type="SAM" id="MobiDB-lite"/>
    </source>
</evidence>
<dbReference type="OrthoDB" id="5151057at2759"/>
<keyword evidence="3" id="KW-1185">Reference proteome</keyword>
<evidence type="ECO:0008006" key="4">
    <source>
        <dbReference type="Google" id="ProtNLM"/>
    </source>
</evidence>
<evidence type="ECO:0000313" key="3">
    <source>
        <dbReference type="Proteomes" id="UP000219286"/>
    </source>
</evidence>
<reference evidence="2 3" key="1">
    <citation type="journal article" date="2015" name="Genome Announc.">
        <title>Genome sequence and annotation of Trichoderma parareesei, the ancestor of the cellulase producer Trichoderma reesei.</title>
        <authorList>
            <person name="Yang D."/>
            <person name="Pomraning K."/>
            <person name="Kopchinskiy A."/>
            <person name="Karimi Aghcheh R."/>
            <person name="Atanasova L."/>
            <person name="Chenthamara K."/>
            <person name="Baker S.E."/>
            <person name="Zhang R."/>
            <person name="Shen Q."/>
            <person name="Freitag M."/>
            <person name="Kubicek C.P."/>
            <person name="Druzhinina I.S."/>
        </authorList>
    </citation>
    <scope>NUCLEOTIDE SEQUENCE [LARGE SCALE GENOMIC DNA]</scope>
    <source>
        <strain evidence="2 3">CBS 125925</strain>
    </source>
</reference>
<organism evidence="2 3">
    <name type="scientific">Trichoderma parareesei</name>
    <name type="common">Filamentous fungus</name>
    <dbReference type="NCBI Taxonomy" id="858221"/>
    <lineage>
        <taxon>Eukaryota</taxon>
        <taxon>Fungi</taxon>
        <taxon>Dikarya</taxon>
        <taxon>Ascomycota</taxon>
        <taxon>Pezizomycotina</taxon>
        <taxon>Sordariomycetes</taxon>
        <taxon>Hypocreomycetidae</taxon>
        <taxon>Hypocreales</taxon>
        <taxon>Hypocreaceae</taxon>
        <taxon>Trichoderma</taxon>
    </lineage>
</organism>
<protein>
    <recommendedName>
        <fullName evidence="4">FAR1 domain-containing protein</fullName>
    </recommendedName>
</protein>
<dbReference type="AlphaFoldDB" id="A0A2H2ZQ56"/>
<name>A0A2H2ZQ56_TRIPA</name>
<dbReference type="Proteomes" id="UP000219286">
    <property type="component" value="Unassembled WGS sequence"/>
</dbReference>
<sequence length="196" mass="21900">MDPVFGRSFGTWEEAVAHVKEVGKLNGYDLVIHSKRPNATAIRTVIMRCGKGRSYTSWARQDVHESKRRKTTSQKTGCPYRVRVRLCEKPGGSVVAASSSSTSSTGSVWCPERVDSASASQHNHPPLEPGATPGLRKDGLLRKKAEIVFAWKCGIKPPQILKQLQTDADPDVRLITRSDVYNLLRRHQRDERELIP</sequence>
<evidence type="ECO:0000313" key="2">
    <source>
        <dbReference type="EMBL" id="OTA05300.1"/>
    </source>
</evidence>
<dbReference type="EMBL" id="LFMI01000593">
    <property type="protein sequence ID" value="OTA05300.1"/>
    <property type="molecule type" value="Genomic_DNA"/>
</dbReference>
<gene>
    <name evidence="2" type="ORF">A9Z42_0059520</name>
</gene>
<comment type="caution">
    <text evidence="2">The sequence shown here is derived from an EMBL/GenBank/DDBJ whole genome shotgun (WGS) entry which is preliminary data.</text>
</comment>
<feature type="region of interest" description="Disordered" evidence="1">
    <location>
        <begin position="116"/>
        <end position="136"/>
    </location>
</feature>
<proteinExistence type="predicted"/>